<dbReference type="RefSeq" id="WP_148395016.1">
    <property type="nucleotide sequence ID" value="NZ_JAOSHN010000002.1"/>
</dbReference>
<feature type="region of interest" description="Disordered" evidence="1">
    <location>
        <begin position="177"/>
        <end position="196"/>
    </location>
</feature>
<evidence type="ECO:0000256" key="1">
    <source>
        <dbReference type="SAM" id="MobiDB-lite"/>
    </source>
</evidence>
<organism evidence="2 3">
    <name type="scientific">Hominibacterium faecale</name>
    <dbReference type="NCBI Taxonomy" id="2839743"/>
    <lineage>
        <taxon>Bacteria</taxon>
        <taxon>Bacillati</taxon>
        <taxon>Bacillota</taxon>
        <taxon>Clostridia</taxon>
        <taxon>Peptostreptococcales</taxon>
        <taxon>Anaerovoracaceae</taxon>
        <taxon>Hominibacterium</taxon>
    </lineage>
</organism>
<protein>
    <submittedName>
        <fullName evidence="2">Uncharacterized protein</fullName>
    </submittedName>
</protein>
<dbReference type="EMBL" id="JAOSHN010000002">
    <property type="protein sequence ID" value="MCU7377806.1"/>
    <property type="molecule type" value="Genomic_DNA"/>
</dbReference>
<reference evidence="2" key="1">
    <citation type="submission" date="2022-09" db="EMBL/GenBank/DDBJ databases">
        <title>Culturomic study of gut microbiota in children with autism spectrum disorder.</title>
        <authorList>
            <person name="Efimov B.A."/>
            <person name="Chaplin A.V."/>
            <person name="Sokolova S.R."/>
            <person name="Pikina A.P."/>
            <person name="Korzhanova M."/>
            <person name="Belova V."/>
            <person name="Korostin D."/>
        </authorList>
    </citation>
    <scope>NUCLEOTIDE SEQUENCE</scope>
    <source>
        <strain evidence="2">ASD5510</strain>
    </source>
</reference>
<evidence type="ECO:0000313" key="3">
    <source>
        <dbReference type="Proteomes" id="UP001065549"/>
    </source>
</evidence>
<accession>A0A9J6QV54</accession>
<sequence length="208" mass="24302">MNFETLLEFLELESADEFEYFENLADLVEADAEILPEAVYQLFEGVEMEILAELMENYFEEMLKAVPEDSVEMYTLLESVKMALIGMSRNIEEEQDLVLLSDEFCRFRNWYSLDSAVWVREIGESGSREKGMPLRDALTLSRIEKLGGEEFEYIFDEALNFEMDQYTMSFADLAAEEAAQELEEETEQDQEDPELKYTDYVFSPDKLH</sequence>
<gene>
    <name evidence="2" type="ORF">OBO34_05475</name>
</gene>
<feature type="compositionally biased region" description="Acidic residues" evidence="1">
    <location>
        <begin position="177"/>
        <end position="192"/>
    </location>
</feature>
<dbReference type="Proteomes" id="UP001065549">
    <property type="component" value="Unassembled WGS sequence"/>
</dbReference>
<comment type="caution">
    <text evidence="2">The sequence shown here is derived from an EMBL/GenBank/DDBJ whole genome shotgun (WGS) entry which is preliminary data.</text>
</comment>
<dbReference type="AlphaFoldDB" id="A0A9J6QV54"/>
<proteinExistence type="predicted"/>
<evidence type="ECO:0000313" key="2">
    <source>
        <dbReference type="EMBL" id="MCU7377806.1"/>
    </source>
</evidence>
<name>A0A9J6QV54_9FIRM</name>
<keyword evidence="3" id="KW-1185">Reference proteome</keyword>